<protein>
    <submittedName>
        <fullName evidence="2">Pimeloyl-ACP methyl ester carboxylesterase</fullName>
    </submittedName>
</protein>
<organism evidence="2 3">
    <name type="scientific">Novosphingobium sediminicola</name>
    <dbReference type="NCBI Taxonomy" id="563162"/>
    <lineage>
        <taxon>Bacteria</taxon>
        <taxon>Pseudomonadati</taxon>
        <taxon>Pseudomonadota</taxon>
        <taxon>Alphaproteobacteria</taxon>
        <taxon>Sphingomonadales</taxon>
        <taxon>Sphingomonadaceae</taxon>
        <taxon>Novosphingobium</taxon>
    </lineage>
</organism>
<name>A0A7W6G4L6_9SPHN</name>
<comment type="caution">
    <text evidence="2">The sequence shown here is derived from an EMBL/GenBank/DDBJ whole genome shotgun (WGS) entry which is preliminary data.</text>
</comment>
<reference evidence="2 3" key="1">
    <citation type="submission" date="2020-08" db="EMBL/GenBank/DDBJ databases">
        <title>Genomic Encyclopedia of Type Strains, Phase IV (KMG-IV): sequencing the most valuable type-strain genomes for metagenomic binning, comparative biology and taxonomic classification.</title>
        <authorList>
            <person name="Goeker M."/>
        </authorList>
    </citation>
    <scope>NUCLEOTIDE SEQUENCE [LARGE SCALE GENOMIC DNA]</scope>
    <source>
        <strain evidence="2 3">DSM 27057</strain>
    </source>
</reference>
<evidence type="ECO:0000313" key="2">
    <source>
        <dbReference type="EMBL" id="MBB3953140.1"/>
    </source>
</evidence>
<dbReference type="SUPFAM" id="SSF53474">
    <property type="entry name" value="alpha/beta-Hydrolases"/>
    <property type="match status" value="1"/>
</dbReference>
<dbReference type="PANTHER" id="PTHR43194:SF2">
    <property type="entry name" value="PEROXISOMAL MEMBRANE PROTEIN LPX1"/>
    <property type="match status" value="1"/>
</dbReference>
<dbReference type="AlphaFoldDB" id="A0A7W6G4L6"/>
<dbReference type="EMBL" id="JACIDX010000001">
    <property type="protein sequence ID" value="MBB3953140.1"/>
    <property type="molecule type" value="Genomic_DNA"/>
</dbReference>
<dbReference type="InterPro" id="IPR029058">
    <property type="entry name" value="AB_hydrolase_fold"/>
</dbReference>
<accession>A0A7W6G4L6</accession>
<keyword evidence="3" id="KW-1185">Reference proteome</keyword>
<evidence type="ECO:0000259" key="1">
    <source>
        <dbReference type="Pfam" id="PF12697"/>
    </source>
</evidence>
<dbReference type="InterPro" id="IPR050228">
    <property type="entry name" value="Carboxylesterase_BioH"/>
</dbReference>
<dbReference type="Proteomes" id="UP000548867">
    <property type="component" value="Unassembled WGS sequence"/>
</dbReference>
<sequence>MPLWLFRAYRDLLAHSPEEDVVMPETVTTSYFRGWAGTRLALHRMGPASGGSGRPLLLFHGLFSSAAINWVKYGHAERLAQAGFEVIMPDLRAHGMSEAPHDATAYPEDVLVTDALMLVRELGFEPGEFDLGGFSLGSRTATRAVLAGLEPRRLILAGMGLEGLAGWARRSAFFLDAIARYGTIKHGDPAYVAQQFMKAQKVDLRAAQLLLQSVDDTPPSDLAGITMPTLVVCGAIDQDNGSAPRLAQTLPDARYAEIPGTHMSSVTQKELGQQMVEFLTS</sequence>
<gene>
    <name evidence="2" type="ORF">GGR38_000052</name>
</gene>
<feature type="domain" description="AB hydrolase-1" evidence="1">
    <location>
        <begin position="56"/>
        <end position="262"/>
    </location>
</feature>
<dbReference type="Pfam" id="PF12697">
    <property type="entry name" value="Abhydrolase_6"/>
    <property type="match status" value="1"/>
</dbReference>
<proteinExistence type="predicted"/>
<dbReference type="InterPro" id="IPR000073">
    <property type="entry name" value="AB_hydrolase_1"/>
</dbReference>
<evidence type="ECO:0000313" key="3">
    <source>
        <dbReference type="Proteomes" id="UP000548867"/>
    </source>
</evidence>
<dbReference type="PANTHER" id="PTHR43194">
    <property type="entry name" value="HYDROLASE ALPHA/BETA FOLD FAMILY"/>
    <property type="match status" value="1"/>
</dbReference>
<dbReference type="Gene3D" id="3.40.50.1820">
    <property type="entry name" value="alpha/beta hydrolase"/>
    <property type="match status" value="1"/>
</dbReference>